<dbReference type="RefSeq" id="WP_150078246.1">
    <property type="nucleotide sequence ID" value="NZ_VWOX01000012.1"/>
</dbReference>
<evidence type="ECO:0000313" key="2">
    <source>
        <dbReference type="EMBL" id="KAA5540682.1"/>
    </source>
</evidence>
<sequence length="116" mass="13190">MPVSSANARKTGVPGRAPPTLFRLRDLQLRIDSAHEPPHEPVASRRQRQPGQRPAEPPPDAPKPQTPWLAAHAEDLIERLAAWSMALDRREASLEERERALQLEARAARQRLWCRE</sequence>
<dbReference type="Proteomes" id="UP000324479">
    <property type="component" value="Unassembled WGS sequence"/>
</dbReference>
<feature type="compositionally biased region" description="Pro residues" evidence="1">
    <location>
        <begin position="55"/>
        <end position="65"/>
    </location>
</feature>
<protein>
    <submittedName>
        <fullName evidence="2">Uncharacterized protein</fullName>
    </submittedName>
</protein>
<gene>
    <name evidence="2" type="ORF">FYK55_20025</name>
</gene>
<evidence type="ECO:0000256" key="1">
    <source>
        <dbReference type="SAM" id="MobiDB-lite"/>
    </source>
</evidence>
<accession>A0A5M6D313</accession>
<name>A0A5M6D313_9BACT</name>
<comment type="caution">
    <text evidence="2">The sequence shown here is derived from an EMBL/GenBank/DDBJ whole genome shotgun (WGS) entry which is preliminary data.</text>
</comment>
<organism evidence="2 3">
    <name type="scientific">Roseiconus nitratireducens</name>
    <dbReference type="NCBI Taxonomy" id="2605748"/>
    <lineage>
        <taxon>Bacteria</taxon>
        <taxon>Pseudomonadati</taxon>
        <taxon>Planctomycetota</taxon>
        <taxon>Planctomycetia</taxon>
        <taxon>Pirellulales</taxon>
        <taxon>Pirellulaceae</taxon>
        <taxon>Roseiconus</taxon>
    </lineage>
</organism>
<proteinExistence type="predicted"/>
<feature type="compositionally biased region" description="Basic and acidic residues" evidence="1">
    <location>
        <begin position="23"/>
        <end position="43"/>
    </location>
</feature>
<dbReference type="AlphaFoldDB" id="A0A5M6D313"/>
<keyword evidence="3" id="KW-1185">Reference proteome</keyword>
<evidence type="ECO:0000313" key="3">
    <source>
        <dbReference type="Proteomes" id="UP000324479"/>
    </source>
</evidence>
<dbReference type="EMBL" id="VWOX01000012">
    <property type="protein sequence ID" value="KAA5540682.1"/>
    <property type="molecule type" value="Genomic_DNA"/>
</dbReference>
<feature type="region of interest" description="Disordered" evidence="1">
    <location>
        <begin position="1"/>
        <end position="68"/>
    </location>
</feature>
<reference evidence="2 3" key="1">
    <citation type="submission" date="2019-08" db="EMBL/GenBank/DDBJ databases">
        <authorList>
            <person name="Dhanesh K."/>
            <person name="Kumar G."/>
            <person name="Sasikala C."/>
            <person name="Venkata Ramana C."/>
        </authorList>
    </citation>
    <scope>NUCLEOTIDE SEQUENCE [LARGE SCALE GENOMIC DNA]</scope>
    <source>
        <strain evidence="2 3">JC645</strain>
    </source>
</reference>